<sequence>MGPGLALKALLGGRCSLGAFAVAQVAMDIEPLVGMLRGAEILHGTTHTVWAALLIAALVAPATPWLAGPFVRRWNRELLHYHLPWLIEPETFSSGAVVCGALLGTLTHLALDSVMHADMHPLAPWTASNPWMGAMSIPTLHTLCLLSGVVGMVVYVLRARFLHRTHQ</sequence>
<reference evidence="2 3" key="1">
    <citation type="journal article" date="2013" name="Genome Biol.">
        <title>Genomic analysis reveals key aspects of prokaryotic symbiosis in the phototrophic consortium "Chlorochromatium aggregatum".</title>
        <authorList>
            <person name="Liu Z."/>
            <person name="Muller J."/>
            <person name="Li T."/>
            <person name="Alvey R.M."/>
            <person name="Vogl K."/>
            <person name="Frigaard N.U."/>
            <person name="Rockwell N.C."/>
            <person name="Boyd E.S."/>
            <person name="Tomsho L.P."/>
            <person name="Schuster S.C."/>
            <person name="Henke P."/>
            <person name="Rohde M."/>
            <person name="Overmann J."/>
            <person name="Bryant D.A."/>
        </authorList>
    </citation>
    <scope>NUCLEOTIDE SEQUENCE [LARGE SCALE GENOMIC DNA]</scope>
    <source>
        <strain evidence="2">CR</strain>
    </source>
</reference>
<protein>
    <recommendedName>
        <fullName evidence="4">DUF4184 family protein</fullName>
    </recommendedName>
</protein>
<feature type="transmembrane region" description="Helical" evidence="1">
    <location>
        <begin position="131"/>
        <end position="157"/>
    </location>
</feature>
<feature type="transmembrane region" description="Helical" evidence="1">
    <location>
        <begin position="47"/>
        <end position="71"/>
    </location>
</feature>
<evidence type="ECO:0008006" key="4">
    <source>
        <dbReference type="Google" id="ProtNLM"/>
    </source>
</evidence>
<dbReference type="STRING" id="946483.Cenrod_2565"/>
<dbReference type="Proteomes" id="UP000017184">
    <property type="component" value="Chromosome"/>
</dbReference>
<keyword evidence="3" id="KW-1185">Reference proteome</keyword>
<dbReference type="HOGENOM" id="CLU_130792_0_0_4"/>
<evidence type="ECO:0000313" key="3">
    <source>
        <dbReference type="Proteomes" id="UP000017184"/>
    </source>
</evidence>
<dbReference type="AlphaFoldDB" id="U5NEN6"/>
<dbReference type="KEGG" id="cbx:Cenrod_2565"/>
<evidence type="ECO:0000313" key="2">
    <source>
        <dbReference type="EMBL" id="AGX88619.1"/>
    </source>
</evidence>
<proteinExistence type="predicted"/>
<keyword evidence="1" id="KW-1133">Transmembrane helix</keyword>
<feature type="transmembrane region" description="Helical" evidence="1">
    <location>
        <begin position="92"/>
        <end position="111"/>
    </location>
</feature>
<keyword evidence="1" id="KW-0472">Membrane</keyword>
<keyword evidence="1" id="KW-0812">Transmembrane</keyword>
<evidence type="ECO:0000256" key="1">
    <source>
        <dbReference type="SAM" id="Phobius"/>
    </source>
</evidence>
<organism evidence="2 3">
    <name type="scientific">Candidatus Symbiobacter mobilis CR</name>
    <dbReference type="NCBI Taxonomy" id="946483"/>
    <lineage>
        <taxon>Bacteria</taxon>
        <taxon>Pseudomonadati</taxon>
        <taxon>Pseudomonadota</taxon>
        <taxon>Betaproteobacteria</taxon>
        <taxon>Burkholderiales</taxon>
        <taxon>Comamonadaceae</taxon>
    </lineage>
</organism>
<name>U5NEN6_9BURK</name>
<accession>U5NEN6</accession>
<dbReference type="eggNOG" id="ENOG5030HQZ">
    <property type="taxonomic scope" value="Bacteria"/>
</dbReference>
<dbReference type="EMBL" id="CP004885">
    <property type="protein sequence ID" value="AGX88619.1"/>
    <property type="molecule type" value="Genomic_DNA"/>
</dbReference>
<gene>
    <name evidence="2" type="ORF">Cenrod_2565</name>
</gene>